<reference evidence="4 5" key="1">
    <citation type="journal article" date="2023" name="Hortic Res">
        <title>Pangenome of water caltrop reveals structural variations and asymmetric subgenome divergence after allopolyploidization.</title>
        <authorList>
            <person name="Zhang X."/>
            <person name="Chen Y."/>
            <person name="Wang L."/>
            <person name="Yuan Y."/>
            <person name="Fang M."/>
            <person name="Shi L."/>
            <person name="Lu R."/>
            <person name="Comes H.P."/>
            <person name="Ma Y."/>
            <person name="Chen Y."/>
            <person name="Huang G."/>
            <person name="Zhou Y."/>
            <person name="Zheng Z."/>
            <person name="Qiu Y."/>
        </authorList>
    </citation>
    <scope>NUCLEOTIDE SEQUENCE [LARGE SCALE GENOMIC DNA]</scope>
    <source>
        <tissue evidence="4">Roots</tissue>
    </source>
</reference>
<evidence type="ECO:0000259" key="3">
    <source>
        <dbReference type="PROSITE" id="PS51671"/>
    </source>
</evidence>
<dbReference type="EMBL" id="JAXIOK010000001">
    <property type="protein sequence ID" value="KAK4779714.1"/>
    <property type="molecule type" value="Genomic_DNA"/>
</dbReference>
<dbReference type="Gene3D" id="3.30.70.260">
    <property type="match status" value="1"/>
</dbReference>
<accession>A0AAN7L8V3</accession>
<feature type="domain" description="ACT" evidence="3">
    <location>
        <begin position="383"/>
        <end position="462"/>
    </location>
</feature>
<evidence type="ECO:0000313" key="5">
    <source>
        <dbReference type="Proteomes" id="UP001345219"/>
    </source>
</evidence>
<dbReference type="PANTHER" id="PTHR31096:SF22">
    <property type="entry name" value="ACT DOMAIN-CONTAINING PROTEIN ACR4"/>
    <property type="match status" value="1"/>
</dbReference>
<dbReference type="InterPro" id="IPR040217">
    <property type="entry name" value="ACR1-12"/>
</dbReference>
<comment type="function">
    <text evidence="2">Binds amino acids.</text>
</comment>
<organism evidence="4 5">
    <name type="scientific">Trapa incisa</name>
    <dbReference type="NCBI Taxonomy" id="236973"/>
    <lineage>
        <taxon>Eukaryota</taxon>
        <taxon>Viridiplantae</taxon>
        <taxon>Streptophyta</taxon>
        <taxon>Embryophyta</taxon>
        <taxon>Tracheophyta</taxon>
        <taxon>Spermatophyta</taxon>
        <taxon>Magnoliopsida</taxon>
        <taxon>eudicotyledons</taxon>
        <taxon>Gunneridae</taxon>
        <taxon>Pentapetalae</taxon>
        <taxon>rosids</taxon>
        <taxon>malvids</taxon>
        <taxon>Myrtales</taxon>
        <taxon>Lythraceae</taxon>
        <taxon>Trapa</taxon>
    </lineage>
</organism>
<name>A0AAN7L8V3_9MYRT</name>
<dbReference type="GO" id="GO:0016597">
    <property type="term" value="F:amino acid binding"/>
    <property type="evidence" value="ECO:0007669"/>
    <property type="project" value="UniProtKB-UniRule"/>
</dbReference>
<sequence>MEIVRSISSSSDEEFAKLNMRMNMPSVVIENNTNINVTKILVRDLSTQSTCLSLHSPDIEGARHVFLQVNSSKNYGVLFKVVQVMADLNLIVKKAYIASEGGWFLDVFNVTDQGGNKITDEGILDYIKNVSYLILRGNSKILPRVCQTRRFLNDSFLFVFPSTDHTTIELIGRDRPGLLSDVSAVLMNLGCNIVSGEVWTHNNRMASVIHFTDSDTGSAISDMCRLAHINKLLSKLLESSDESTTTAMAAVPDKIHHPARRIHQMMFNDRDFEIADHDEISEDSHENKDLPKVRIDDCKDKDYSLVMIWSADRPKLLFDTVCTLTDMGYVVYHACIDAESPEAYQEYYIRHTNGQPVKTDVERQRLKLCLRAAIKRRVSEGLKFELYTVDRVGLLADVTCKIRENGLTLTRVEIKTDKGQAMNTFYVRNALGYPVDYKIVDSIRESIGRTALQVKGGPEEEKTEAAAAQESPRGFPFDLWKPLKHFSMLRSILYRELKLLVTVAGVAGL</sequence>
<keyword evidence="5" id="KW-1185">Reference proteome</keyword>
<protein>
    <recommendedName>
        <fullName evidence="2">ACT domain-containing protein ACR</fullName>
    </recommendedName>
    <alternativeName>
        <fullName evidence="2">Protein ACT DOMAIN REPEATS</fullName>
    </alternativeName>
</protein>
<comment type="caution">
    <text evidence="4">The sequence shown here is derived from an EMBL/GenBank/DDBJ whole genome shotgun (WGS) entry which is preliminary data.</text>
</comment>
<dbReference type="AlphaFoldDB" id="A0AAN7L8V3"/>
<dbReference type="InterPro" id="IPR002912">
    <property type="entry name" value="ACT_dom"/>
</dbReference>
<dbReference type="Proteomes" id="UP001345219">
    <property type="component" value="Chromosome 13"/>
</dbReference>
<proteinExistence type="predicted"/>
<feature type="domain" description="ACT" evidence="3">
    <location>
        <begin position="167"/>
        <end position="248"/>
    </location>
</feature>
<evidence type="ECO:0000256" key="1">
    <source>
        <dbReference type="ARBA" id="ARBA00022737"/>
    </source>
</evidence>
<dbReference type="SUPFAM" id="SSF55021">
    <property type="entry name" value="ACT-like"/>
    <property type="match status" value="3"/>
</dbReference>
<keyword evidence="1 2" id="KW-0677">Repeat</keyword>
<evidence type="ECO:0000256" key="2">
    <source>
        <dbReference type="RuleBase" id="RU369043"/>
    </source>
</evidence>
<gene>
    <name evidence="4" type="ORF">SAY87_015820</name>
</gene>
<dbReference type="PANTHER" id="PTHR31096">
    <property type="entry name" value="ACT DOMAIN-CONTAINING PROTEIN ACR4-RELATED"/>
    <property type="match status" value="1"/>
</dbReference>
<dbReference type="Pfam" id="PF01842">
    <property type="entry name" value="ACT"/>
    <property type="match status" value="1"/>
</dbReference>
<dbReference type="PROSITE" id="PS51671">
    <property type="entry name" value="ACT"/>
    <property type="match status" value="3"/>
</dbReference>
<feature type="domain" description="ACT" evidence="3">
    <location>
        <begin position="66"/>
        <end position="144"/>
    </location>
</feature>
<dbReference type="CDD" id="cd04897">
    <property type="entry name" value="ACT_ACR_3"/>
    <property type="match status" value="1"/>
</dbReference>
<evidence type="ECO:0000313" key="4">
    <source>
        <dbReference type="EMBL" id="KAK4779714.1"/>
    </source>
</evidence>
<dbReference type="InterPro" id="IPR045865">
    <property type="entry name" value="ACT-like_dom_sf"/>
</dbReference>